<keyword evidence="14" id="KW-1185">Reference proteome</keyword>
<evidence type="ECO:0000256" key="4">
    <source>
        <dbReference type="ARBA" id="ARBA00022679"/>
    </source>
</evidence>
<keyword evidence="12" id="KW-0732">Signal</keyword>
<reference evidence="13 14" key="1">
    <citation type="submission" date="2019-02" db="EMBL/GenBank/DDBJ databases">
        <title>Deep-cultivation of Planctomycetes and their phenomic and genomic characterization uncovers novel biology.</title>
        <authorList>
            <person name="Wiegand S."/>
            <person name="Jogler M."/>
            <person name="Boedeker C."/>
            <person name="Pinto D."/>
            <person name="Vollmers J."/>
            <person name="Rivas-Marin E."/>
            <person name="Kohn T."/>
            <person name="Peeters S.H."/>
            <person name="Heuer A."/>
            <person name="Rast P."/>
            <person name="Oberbeckmann S."/>
            <person name="Bunk B."/>
            <person name="Jeske O."/>
            <person name="Meyerdierks A."/>
            <person name="Storesund J.E."/>
            <person name="Kallscheuer N."/>
            <person name="Luecker S."/>
            <person name="Lage O.M."/>
            <person name="Pohl T."/>
            <person name="Merkel B.J."/>
            <person name="Hornburger P."/>
            <person name="Mueller R.-W."/>
            <person name="Bruemmer F."/>
            <person name="Labrenz M."/>
            <person name="Spormann A.M."/>
            <person name="Op den Camp H."/>
            <person name="Overmann J."/>
            <person name="Amann R."/>
            <person name="Jetten M.S.M."/>
            <person name="Mascher T."/>
            <person name="Medema M.H."/>
            <person name="Devos D.P."/>
            <person name="Kaster A.-K."/>
            <person name="Ovreas L."/>
            <person name="Rohde M."/>
            <person name="Galperin M.Y."/>
            <person name="Jogler C."/>
        </authorList>
    </citation>
    <scope>NUCLEOTIDE SEQUENCE [LARGE SCALE GENOMIC DNA]</scope>
    <source>
        <strain evidence="13 14">Pan216</strain>
    </source>
</reference>
<keyword evidence="3 10" id="KW-0285">Flavoprotein</keyword>
<dbReference type="SUPFAM" id="SSF143631">
    <property type="entry name" value="ApbE-like"/>
    <property type="match status" value="1"/>
</dbReference>
<comment type="similarity">
    <text evidence="10">Belongs to the ApbE family.</text>
</comment>
<dbReference type="GO" id="GO:0046872">
    <property type="term" value="F:metal ion binding"/>
    <property type="evidence" value="ECO:0007669"/>
    <property type="project" value="UniProtKB-UniRule"/>
</dbReference>
<sequence precursor="true">MRESLLALVGVVLLAQGSVAADNLQYFEMTEDHWGEPIVVSLYAPDKKTAEVATRAAFERIRALAGRYSERVPESDVSKLNKAAGDKPVTVDESVYQAIDHGQKMGRRTNGAFDITGGPLVALWADDKEPTEKEVAEAKKQIGHDKIVLDPQATSVHLPAKGMRVDLNGMIKGHIADEALRAMQTHGIRQASLQIGRDVVVGEAPPGADGWVFTIEPAAGEAAPTEVAIKNTALATSGDLIIDPRTGKQIEGVQVSVIAKHAMTADALATVIPVLGPRKGLDLVESTPFAAAKITVEEPDGKVQVITSRRWKEAKGE</sequence>
<dbReference type="EMBL" id="CP036279">
    <property type="protein sequence ID" value="QDU61092.1"/>
    <property type="molecule type" value="Genomic_DNA"/>
</dbReference>
<keyword evidence="4 10" id="KW-0808">Transferase</keyword>
<dbReference type="EC" id="2.7.1.180" evidence="1 10"/>
<dbReference type="GO" id="GO:0016740">
    <property type="term" value="F:transferase activity"/>
    <property type="evidence" value="ECO:0007669"/>
    <property type="project" value="UniProtKB-UniRule"/>
</dbReference>
<gene>
    <name evidence="13" type="primary">apbE_2</name>
    <name evidence="13" type="ORF">Pan216_19460</name>
</gene>
<keyword evidence="7 10" id="KW-0460">Magnesium</keyword>
<dbReference type="RefSeq" id="WP_145257730.1">
    <property type="nucleotide sequence ID" value="NZ_CP036279.1"/>
</dbReference>
<evidence type="ECO:0000256" key="8">
    <source>
        <dbReference type="ARBA" id="ARBA00031306"/>
    </source>
</evidence>
<dbReference type="Gene3D" id="3.10.520.10">
    <property type="entry name" value="ApbE-like domains"/>
    <property type="match status" value="1"/>
</dbReference>
<evidence type="ECO:0000313" key="14">
    <source>
        <dbReference type="Proteomes" id="UP000317093"/>
    </source>
</evidence>
<keyword evidence="5 10" id="KW-0479">Metal-binding</keyword>
<evidence type="ECO:0000256" key="3">
    <source>
        <dbReference type="ARBA" id="ARBA00022630"/>
    </source>
</evidence>
<evidence type="ECO:0000313" key="13">
    <source>
        <dbReference type="EMBL" id="QDU61092.1"/>
    </source>
</evidence>
<proteinExistence type="inferred from homology"/>
<dbReference type="KEGG" id="knv:Pan216_19460"/>
<comment type="catalytic activity">
    <reaction evidence="9 10">
        <text>L-threonyl-[protein] + FAD = FMN-L-threonyl-[protein] + AMP + H(+)</text>
        <dbReference type="Rhea" id="RHEA:36847"/>
        <dbReference type="Rhea" id="RHEA-COMP:11060"/>
        <dbReference type="Rhea" id="RHEA-COMP:11061"/>
        <dbReference type="ChEBI" id="CHEBI:15378"/>
        <dbReference type="ChEBI" id="CHEBI:30013"/>
        <dbReference type="ChEBI" id="CHEBI:57692"/>
        <dbReference type="ChEBI" id="CHEBI:74257"/>
        <dbReference type="ChEBI" id="CHEBI:456215"/>
        <dbReference type="EC" id="2.7.1.180"/>
    </reaction>
</comment>
<evidence type="ECO:0000256" key="2">
    <source>
        <dbReference type="ARBA" id="ARBA00016337"/>
    </source>
</evidence>
<dbReference type="PANTHER" id="PTHR30040:SF2">
    <property type="entry name" value="FAD:PROTEIN FMN TRANSFERASE"/>
    <property type="match status" value="1"/>
</dbReference>
<keyword evidence="13" id="KW-0449">Lipoprotein</keyword>
<feature type="binding site" evidence="11">
    <location>
        <position position="169"/>
    </location>
    <ligand>
        <name>Mg(2+)</name>
        <dbReference type="ChEBI" id="CHEBI:18420"/>
    </ligand>
</feature>
<dbReference type="Proteomes" id="UP000317093">
    <property type="component" value="Chromosome"/>
</dbReference>
<evidence type="ECO:0000256" key="5">
    <source>
        <dbReference type="ARBA" id="ARBA00022723"/>
    </source>
</evidence>
<evidence type="ECO:0000256" key="6">
    <source>
        <dbReference type="ARBA" id="ARBA00022827"/>
    </source>
</evidence>
<feature type="chain" id="PRO_5039943939" description="FAD:protein FMN transferase" evidence="12">
    <location>
        <begin position="21"/>
        <end position="317"/>
    </location>
</feature>
<dbReference type="AlphaFoldDB" id="A0A518B2B6"/>
<evidence type="ECO:0000256" key="12">
    <source>
        <dbReference type="SAM" id="SignalP"/>
    </source>
</evidence>
<evidence type="ECO:0000256" key="10">
    <source>
        <dbReference type="PIRNR" id="PIRNR006268"/>
    </source>
</evidence>
<name>A0A518B2B6_9BACT</name>
<dbReference type="Pfam" id="PF02424">
    <property type="entry name" value="ApbE"/>
    <property type="match status" value="1"/>
</dbReference>
<comment type="cofactor">
    <cofactor evidence="11">
        <name>Mg(2+)</name>
        <dbReference type="ChEBI" id="CHEBI:18420"/>
    </cofactor>
    <cofactor evidence="11">
        <name>Mn(2+)</name>
        <dbReference type="ChEBI" id="CHEBI:29035"/>
    </cofactor>
    <text evidence="11">Magnesium. Can also use manganese.</text>
</comment>
<accession>A0A518B2B6</accession>
<evidence type="ECO:0000256" key="11">
    <source>
        <dbReference type="PIRSR" id="PIRSR006268-2"/>
    </source>
</evidence>
<dbReference type="InterPro" id="IPR003374">
    <property type="entry name" value="ApbE-like_sf"/>
</dbReference>
<feature type="binding site" evidence="11">
    <location>
        <position position="270"/>
    </location>
    <ligand>
        <name>Mg(2+)</name>
        <dbReference type="ChEBI" id="CHEBI:18420"/>
    </ligand>
</feature>
<dbReference type="PIRSF" id="PIRSF006268">
    <property type="entry name" value="ApbE"/>
    <property type="match status" value="1"/>
</dbReference>
<evidence type="ECO:0000256" key="1">
    <source>
        <dbReference type="ARBA" id="ARBA00011955"/>
    </source>
</evidence>
<keyword evidence="6 10" id="KW-0274">FAD</keyword>
<feature type="binding site" evidence="11">
    <location>
        <position position="266"/>
    </location>
    <ligand>
        <name>Mg(2+)</name>
        <dbReference type="ChEBI" id="CHEBI:18420"/>
    </ligand>
</feature>
<dbReference type="OrthoDB" id="9778595at2"/>
<feature type="signal peptide" evidence="12">
    <location>
        <begin position="1"/>
        <end position="20"/>
    </location>
</feature>
<dbReference type="InterPro" id="IPR024932">
    <property type="entry name" value="ApbE"/>
</dbReference>
<dbReference type="PANTHER" id="PTHR30040">
    <property type="entry name" value="THIAMINE BIOSYNTHESIS LIPOPROTEIN APBE"/>
    <property type="match status" value="1"/>
</dbReference>
<evidence type="ECO:0000256" key="7">
    <source>
        <dbReference type="ARBA" id="ARBA00022842"/>
    </source>
</evidence>
<evidence type="ECO:0000256" key="9">
    <source>
        <dbReference type="ARBA" id="ARBA00048540"/>
    </source>
</evidence>
<organism evidence="13 14">
    <name type="scientific">Kolteria novifilia</name>
    <dbReference type="NCBI Taxonomy" id="2527975"/>
    <lineage>
        <taxon>Bacteria</taxon>
        <taxon>Pseudomonadati</taxon>
        <taxon>Planctomycetota</taxon>
        <taxon>Planctomycetia</taxon>
        <taxon>Kolteriales</taxon>
        <taxon>Kolteriaceae</taxon>
        <taxon>Kolteria</taxon>
    </lineage>
</organism>
<protein>
    <recommendedName>
        <fullName evidence="2 10">FAD:protein FMN transferase</fullName>
        <ecNumber evidence="1 10">2.7.1.180</ecNumber>
    </recommendedName>
    <alternativeName>
        <fullName evidence="8 10">Flavin transferase</fullName>
    </alternativeName>
</protein>